<feature type="transmembrane region" description="Helical" evidence="1">
    <location>
        <begin position="21"/>
        <end position="46"/>
    </location>
</feature>
<keyword evidence="3" id="KW-1185">Reference proteome</keyword>
<sequence>MKQTISRNWSGLNSEKKDHKFSLDQAFVVGGLAVLIFAYIIFRFIFPLIDKGVLW</sequence>
<dbReference type="Proteomes" id="UP000598271">
    <property type="component" value="Unassembled WGS sequence"/>
</dbReference>
<organism evidence="2 3">
    <name type="scientific">Persicitalea jodogahamensis</name>
    <dbReference type="NCBI Taxonomy" id="402147"/>
    <lineage>
        <taxon>Bacteria</taxon>
        <taxon>Pseudomonadati</taxon>
        <taxon>Bacteroidota</taxon>
        <taxon>Cytophagia</taxon>
        <taxon>Cytophagales</taxon>
        <taxon>Spirosomataceae</taxon>
        <taxon>Persicitalea</taxon>
    </lineage>
</organism>
<evidence type="ECO:0000313" key="2">
    <source>
        <dbReference type="EMBL" id="GHB61228.1"/>
    </source>
</evidence>
<dbReference type="RefSeq" id="WP_189563584.1">
    <property type="nucleotide sequence ID" value="NZ_BMXF01000001.1"/>
</dbReference>
<dbReference type="EMBL" id="BMXF01000001">
    <property type="protein sequence ID" value="GHB61228.1"/>
    <property type="molecule type" value="Genomic_DNA"/>
</dbReference>
<proteinExistence type="predicted"/>
<evidence type="ECO:0000256" key="1">
    <source>
        <dbReference type="SAM" id="Phobius"/>
    </source>
</evidence>
<protein>
    <submittedName>
        <fullName evidence="2">Uncharacterized protein</fullName>
    </submittedName>
</protein>
<comment type="caution">
    <text evidence="2">The sequence shown here is derived from an EMBL/GenBank/DDBJ whole genome shotgun (WGS) entry which is preliminary data.</text>
</comment>
<keyword evidence="1" id="KW-0812">Transmembrane</keyword>
<keyword evidence="1" id="KW-0472">Membrane</keyword>
<dbReference type="AlphaFoldDB" id="A0A8J3D2E3"/>
<gene>
    <name evidence="2" type="ORF">GCM10007390_13750</name>
</gene>
<keyword evidence="1" id="KW-1133">Transmembrane helix</keyword>
<evidence type="ECO:0000313" key="3">
    <source>
        <dbReference type="Proteomes" id="UP000598271"/>
    </source>
</evidence>
<name>A0A8J3D2E3_9BACT</name>
<accession>A0A8J3D2E3</accession>
<reference evidence="2 3" key="1">
    <citation type="journal article" date="2014" name="Int. J. Syst. Evol. Microbiol.">
        <title>Complete genome sequence of Corynebacterium casei LMG S-19264T (=DSM 44701T), isolated from a smear-ripened cheese.</title>
        <authorList>
            <consortium name="US DOE Joint Genome Institute (JGI-PGF)"/>
            <person name="Walter F."/>
            <person name="Albersmeier A."/>
            <person name="Kalinowski J."/>
            <person name="Ruckert C."/>
        </authorList>
    </citation>
    <scope>NUCLEOTIDE SEQUENCE [LARGE SCALE GENOMIC DNA]</scope>
    <source>
        <strain evidence="2 3">KCTC 12866</strain>
    </source>
</reference>